<evidence type="ECO:0000313" key="1">
    <source>
        <dbReference type="EMBL" id="SEG29762.1"/>
    </source>
</evidence>
<proteinExistence type="predicted"/>
<dbReference type="Pfam" id="PF18939">
    <property type="entry name" value="DUF5686"/>
    <property type="match status" value="1"/>
</dbReference>
<protein>
    <submittedName>
        <fullName evidence="1">CarboxypepD_reg-like domain-containing protein</fullName>
    </submittedName>
</protein>
<sequence length="869" mass="100095">MRFLERLDFRINPDFLKISTSNEPTVIGMNLTCDSFILLVKIPSMLRYLLFTGFFLFSTSVWAQFTIKGKVTDAETGDPIPFANVILKGTTTGITTDFEGNYFLSPSAISDSITVSYLGYIRQTKALRKDPDQTVNFQLRPESFELEAFVFEAGENPAFEIIRRASDRRKNFDKRSLEAYETKNYTKIEIDIDNLSEDFRQRRSVQKVTSVLDSIKQLTDDEGEKILPVFFSETFSKFYYRNNPELKKEVIEKSKVTGVGITDGSTTSQITGSVFQEYNFYKNWLPILNKDFISPISDGWKTYYDYDLLDSVLIGQDTTYKLQVYPRREQDLAFTGFIWIKKADYSLKQVDLTIPKEANLNFVDRIKIQQELIPTPAGPLIPSKTRVLIKIAQVSDNTPGLLAKFYTVTDSILVNDPMETKFFNQAVELKPDYGIVESDFWEKYRPDPLSVEELAVLQMVDTLKNIPIIKFYSEGLKFFATGYKQIGKLDFGPWPEFFNYNNVEGVRLGMGLRTNYKFSKKWELKAYGAYGFQDEEWKYSASVTRILDRARWTTIQAYSSREIDQVGLEMSNLQGNSIFLAASRFGTLRSPYFSSNHGLNIQREFFKGFLMKGGLNLSQFDPLFDFYFLDKDTREYKSNFATTEIRAGIRYGRDEIIIINDNERASLGSVKWPIFEVNYARGMDLLGGDLDYQKLSLYVYHRINLGLFGVGRYELDAGKIFGEVPYPILKNHLGNETLFYTTAAFNTMNFTEFTSDRYFSIRYRQSFEGFLLNSIPLIQKLKWRLVGNVNALWGSVSDRNLANIPTVDPVGNPLNSFGRLDFGTPFLELGYGVENIFKFFRVDFFHRMTYLDNPGAKPFHVKVSAQFIL</sequence>
<organism evidence="1 2">
    <name type="scientific">Algoriphagus boritolerans DSM 17298 = JCM 18970</name>
    <dbReference type="NCBI Taxonomy" id="1120964"/>
    <lineage>
        <taxon>Bacteria</taxon>
        <taxon>Pseudomonadati</taxon>
        <taxon>Bacteroidota</taxon>
        <taxon>Cytophagia</taxon>
        <taxon>Cytophagales</taxon>
        <taxon>Cyclobacteriaceae</taxon>
        <taxon>Algoriphagus</taxon>
    </lineage>
</organism>
<dbReference type="SUPFAM" id="SSF49464">
    <property type="entry name" value="Carboxypeptidase regulatory domain-like"/>
    <property type="match status" value="1"/>
</dbReference>
<evidence type="ECO:0000313" key="2">
    <source>
        <dbReference type="Proteomes" id="UP000236736"/>
    </source>
</evidence>
<accession>A0A1H5Z0N8</accession>
<name>A0A1H5Z0N8_9BACT</name>
<dbReference type="STRING" id="1120964.GCA_001313265_04357"/>
<dbReference type="EMBL" id="FNVR01000023">
    <property type="protein sequence ID" value="SEG29762.1"/>
    <property type="molecule type" value="Genomic_DNA"/>
</dbReference>
<reference evidence="2" key="1">
    <citation type="submission" date="2016-10" db="EMBL/GenBank/DDBJ databases">
        <authorList>
            <person name="Varghese N."/>
            <person name="Submissions S."/>
        </authorList>
    </citation>
    <scope>NUCLEOTIDE SEQUENCE [LARGE SCALE GENOMIC DNA]</scope>
    <source>
        <strain evidence="2">DSM 17298</strain>
    </source>
</reference>
<keyword evidence="2" id="KW-1185">Reference proteome</keyword>
<gene>
    <name evidence="1" type="ORF">SAMN03080598_03266</name>
</gene>
<dbReference type="Proteomes" id="UP000236736">
    <property type="component" value="Unassembled WGS sequence"/>
</dbReference>
<dbReference type="AlphaFoldDB" id="A0A1H5Z0N8"/>
<dbReference type="Pfam" id="PF13715">
    <property type="entry name" value="CarbopepD_reg_2"/>
    <property type="match status" value="1"/>
</dbReference>
<dbReference type="InterPro" id="IPR008969">
    <property type="entry name" value="CarboxyPept-like_regulatory"/>
</dbReference>
<dbReference type="InterPro" id="IPR043741">
    <property type="entry name" value="DUF5686"/>
</dbReference>
<dbReference type="Gene3D" id="2.60.40.1120">
    <property type="entry name" value="Carboxypeptidase-like, regulatory domain"/>
    <property type="match status" value="1"/>
</dbReference>